<feature type="transmembrane region" description="Helical" evidence="2">
    <location>
        <begin position="6"/>
        <end position="26"/>
    </location>
</feature>
<dbReference type="AlphaFoldDB" id="A0AA86MIA5"/>
<dbReference type="InterPro" id="IPR036388">
    <property type="entry name" value="WH-like_DNA-bd_sf"/>
</dbReference>
<feature type="transmembrane region" description="Helical" evidence="2">
    <location>
        <begin position="33"/>
        <end position="54"/>
    </location>
</feature>
<dbReference type="RefSeq" id="WP_342350263.1">
    <property type="nucleotide sequence ID" value="NZ_CAKJVE010000004.1"/>
</dbReference>
<keyword evidence="2" id="KW-1133">Transmembrane helix</keyword>
<keyword evidence="2" id="KW-0472">Membrane</keyword>
<comment type="caution">
    <text evidence="4">The sequence shown here is derived from an EMBL/GenBank/DDBJ whole genome shotgun (WGS) entry which is preliminary data.</text>
</comment>
<evidence type="ECO:0000313" key="5">
    <source>
        <dbReference type="Proteomes" id="UP000789738"/>
    </source>
</evidence>
<evidence type="ECO:0000313" key="4">
    <source>
        <dbReference type="EMBL" id="CAG9704018.1"/>
    </source>
</evidence>
<keyword evidence="4" id="KW-0449">Lipoprotein</keyword>
<feature type="compositionally biased region" description="Basic and acidic residues" evidence="1">
    <location>
        <begin position="65"/>
        <end position="101"/>
    </location>
</feature>
<gene>
    <name evidence="4" type="ORF">CNEO_40926</name>
</gene>
<reference evidence="4" key="1">
    <citation type="submission" date="2021-10" db="EMBL/GenBank/DDBJ databases">
        <authorList>
            <person name="Mesa V."/>
        </authorList>
    </citation>
    <scope>NUCLEOTIDE SEQUENCE</scope>
    <source>
        <strain evidence="4">CC3_PB</strain>
    </source>
</reference>
<dbReference type="Proteomes" id="UP000789738">
    <property type="component" value="Unassembled WGS sequence"/>
</dbReference>
<dbReference type="EMBL" id="CAKJVE010000004">
    <property type="protein sequence ID" value="CAG9704018.1"/>
    <property type="molecule type" value="Genomic_DNA"/>
</dbReference>
<feature type="region of interest" description="Disordered" evidence="1">
    <location>
        <begin position="57"/>
        <end position="101"/>
    </location>
</feature>
<sequence>MKWYQKTWAVILFLIIFWPVGLFFMWKSNWNKIAKIVITVFIAMIVFVGCIGGSSNSNSTNTNQTKKEVNSDTTKEDEEKKEKEDVEVDTSKKDEEKKEKEDIPIEYKNALKKAQMYSDSMSMSKAGLYDQLTSEYGEKFPAEAAQYAIDNVNADWNKNALKKPKHINKIWQCLKMQYMTN</sequence>
<dbReference type="InterPro" id="IPR011434">
    <property type="entry name" value="Ltp-like_HTH"/>
</dbReference>
<evidence type="ECO:0000256" key="2">
    <source>
        <dbReference type="SAM" id="Phobius"/>
    </source>
</evidence>
<evidence type="ECO:0000256" key="1">
    <source>
        <dbReference type="SAM" id="MobiDB-lite"/>
    </source>
</evidence>
<feature type="domain" description="Putative host cell surface-exposed lipoprotein Ltp-like HTH region" evidence="3">
    <location>
        <begin position="106"/>
        <end position="152"/>
    </location>
</feature>
<keyword evidence="2" id="KW-0812">Transmembrane</keyword>
<name>A0AA86MIA5_9CLOT</name>
<proteinExistence type="predicted"/>
<protein>
    <submittedName>
        <fullName evidence="4">Host cell surface-exposed lipoprotein</fullName>
    </submittedName>
</protein>
<dbReference type="Pfam" id="PF07553">
    <property type="entry name" value="Lipoprotein_Ltp"/>
    <property type="match status" value="1"/>
</dbReference>
<organism evidence="4 5">
    <name type="scientific">Clostridium neonatale</name>
    <dbReference type="NCBI Taxonomy" id="137838"/>
    <lineage>
        <taxon>Bacteria</taxon>
        <taxon>Bacillati</taxon>
        <taxon>Bacillota</taxon>
        <taxon>Clostridia</taxon>
        <taxon>Eubacteriales</taxon>
        <taxon>Clostridiaceae</taxon>
        <taxon>Clostridium</taxon>
    </lineage>
</organism>
<evidence type="ECO:0000259" key="3">
    <source>
        <dbReference type="Pfam" id="PF07553"/>
    </source>
</evidence>
<dbReference type="Gene3D" id="1.10.10.10">
    <property type="entry name" value="Winged helix-like DNA-binding domain superfamily/Winged helix DNA-binding domain"/>
    <property type="match status" value="1"/>
</dbReference>
<accession>A0AA86MIA5</accession>